<feature type="transmembrane region" description="Helical" evidence="6">
    <location>
        <begin position="12"/>
        <end position="33"/>
    </location>
</feature>
<evidence type="ECO:0000256" key="1">
    <source>
        <dbReference type="ARBA" id="ARBA00004141"/>
    </source>
</evidence>
<keyword evidence="9" id="KW-1185">Reference proteome</keyword>
<dbReference type="GO" id="GO:0006644">
    <property type="term" value="P:phospholipid metabolic process"/>
    <property type="evidence" value="ECO:0007669"/>
    <property type="project" value="InterPro"/>
</dbReference>
<keyword evidence="5 6" id="KW-0472">Membrane</keyword>
<evidence type="ECO:0000259" key="7">
    <source>
        <dbReference type="SMART" id="SM00014"/>
    </source>
</evidence>
<keyword evidence="3 6" id="KW-0812">Transmembrane</keyword>
<feature type="transmembrane region" description="Helical" evidence="6">
    <location>
        <begin position="255"/>
        <end position="279"/>
    </location>
</feature>
<evidence type="ECO:0000256" key="4">
    <source>
        <dbReference type="ARBA" id="ARBA00022989"/>
    </source>
</evidence>
<keyword evidence="4 6" id="KW-1133">Transmembrane helix</keyword>
<feature type="transmembrane region" description="Helical" evidence="6">
    <location>
        <begin position="223"/>
        <end position="243"/>
    </location>
</feature>
<dbReference type="EnsemblMetazoa" id="XM_038197728.1">
    <property type="protein sequence ID" value="XP_038053656.1"/>
    <property type="gene ID" value="LOC119726120"/>
</dbReference>
<dbReference type="GO" id="GO:0005886">
    <property type="term" value="C:plasma membrane"/>
    <property type="evidence" value="ECO:0007669"/>
    <property type="project" value="TreeGrafter"/>
</dbReference>
<dbReference type="OMA" id="CCVGFPI"/>
<evidence type="ECO:0000313" key="8">
    <source>
        <dbReference type="EnsemblMetazoa" id="XP_038053656.1"/>
    </source>
</evidence>
<dbReference type="PANTHER" id="PTHR10165">
    <property type="entry name" value="LIPID PHOSPHATE PHOSPHATASE"/>
    <property type="match status" value="1"/>
</dbReference>
<evidence type="ECO:0000256" key="6">
    <source>
        <dbReference type="SAM" id="Phobius"/>
    </source>
</evidence>
<organism evidence="8 9">
    <name type="scientific">Patiria miniata</name>
    <name type="common">Bat star</name>
    <name type="synonym">Asterina miniata</name>
    <dbReference type="NCBI Taxonomy" id="46514"/>
    <lineage>
        <taxon>Eukaryota</taxon>
        <taxon>Metazoa</taxon>
        <taxon>Echinodermata</taxon>
        <taxon>Eleutherozoa</taxon>
        <taxon>Asterozoa</taxon>
        <taxon>Asteroidea</taxon>
        <taxon>Valvatacea</taxon>
        <taxon>Valvatida</taxon>
        <taxon>Asterinidae</taxon>
        <taxon>Patiria</taxon>
    </lineage>
</organism>
<dbReference type="OrthoDB" id="8907274at2759"/>
<evidence type="ECO:0000256" key="3">
    <source>
        <dbReference type="ARBA" id="ARBA00022692"/>
    </source>
</evidence>
<dbReference type="RefSeq" id="XP_038053656.1">
    <property type="nucleotide sequence ID" value="XM_038197728.1"/>
</dbReference>
<dbReference type="InterPro" id="IPR036938">
    <property type="entry name" value="PAP2/HPO_sf"/>
</dbReference>
<dbReference type="GeneID" id="119726120"/>
<reference evidence="8" key="1">
    <citation type="submission" date="2022-11" db="UniProtKB">
        <authorList>
            <consortium name="EnsemblMetazoa"/>
        </authorList>
    </citation>
    <scope>IDENTIFICATION</scope>
</reference>
<proteinExistence type="inferred from homology"/>
<evidence type="ECO:0000256" key="2">
    <source>
        <dbReference type="ARBA" id="ARBA00008816"/>
    </source>
</evidence>
<name>A0A913ZRE0_PATMI</name>
<feature type="transmembrane region" description="Helical" evidence="6">
    <location>
        <begin position="192"/>
        <end position="211"/>
    </location>
</feature>
<dbReference type="GO" id="GO:0007165">
    <property type="term" value="P:signal transduction"/>
    <property type="evidence" value="ECO:0007669"/>
    <property type="project" value="TreeGrafter"/>
</dbReference>
<accession>A0A913ZRE0</accession>
<feature type="transmembrane region" description="Helical" evidence="6">
    <location>
        <begin position="60"/>
        <end position="85"/>
    </location>
</feature>
<comment type="similarity">
    <text evidence="2">Belongs to the PA-phosphatase related phosphoesterase family.</text>
</comment>
<dbReference type="Pfam" id="PF01569">
    <property type="entry name" value="PAP2"/>
    <property type="match status" value="1"/>
</dbReference>
<dbReference type="GO" id="GO:0008195">
    <property type="term" value="F:phosphatidate phosphatase activity"/>
    <property type="evidence" value="ECO:0007669"/>
    <property type="project" value="TreeGrafter"/>
</dbReference>
<feature type="transmembrane region" description="Helical" evidence="6">
    <location>
        <begin position="106"/>
        <end position="133"/>
    </location>
</feature>
<feature type="domain" description="Phosphatidic acid phosphatase type 2/haloperoxidase" evidence="7">
    <location>
        <begin position="122"/>
        <end position="270"/>
    </location>
</feature>
<dbReference type="GO" id="GO:0046839">
    <property type="term" value="P:phospholipid dephosphorylation"/>
    <property type="evidence" value="ECO:0007669"/>
    <property type="project" value="TreeGrafter"/>
</dbReference>
<sequence length="328" mass="36481">MARAGNAGAWNILSNFLIIILCSLPGLILEFAVTSPSVPFQRGIYCNDENLRYPFSKNTISTSLAVVLSLGIPFIGMVIVEWLLFRRYKALGELARDVPMYRGTKVLCLKVHSFIVAFASAYVPFLFACGINLSVTNALKFMVGRLRPHFLTICQPNLTALHCTDEYGYQAYVQGITCDPKAEVDTLLDARLSFPSGHASGTACAFIYFAIYLQFRMVWKGPYLLRPFIQVLGITGAVLIAASRVSDYKHFWSDVFFGFFLGTITGVLVAYFVSNLYFFEIPSYIDNSPSTKEFNTSPSDTDLSTIVAMPNYQSTDATEFYGKKATNI</sequence>
<dbReference type="Proteomes" id="UP000887568">
    <property type="component" value="Unplaced"/>
</dbReference>
<dbReference type="SMART" id="SM00014">
    <property type="entry name" value="acidPPc"/>
    <property type="match status" value="1"/>
</dbReference>
<protein>
    <recommendedName>
        <fullName evidence="7">Phosphatidic acid phosphatase type 2/haloperoxidase domain-containing protein</fullName>
    </recommendedName>
</protein>
<dbReference type="AlphaFoldDB" id="A0A913ZRE0"/>
<dbReference type="CDD" id="cd03384">
    <property type="entry name" value="PAP2_wunen"/>
    <property type="match status" value="1"/>
</dbReference>
<evidence type="ECO:0000313" key="9">
    <source>
        <dbReference type="Proteomes" id="UP000887568"/>
    </source>
</evidence>
<dbReference type="Gene3D" id="1.20.144.10">
    <property type="entry name" value="Phosphatidic acid phosphatase type 2/haloperoxidase"/>
    <property type="match status" value="1"/>
</dbReference>
<evidence type="ECO:0000256" key="5">
    <source>
        <dbReference type="ARBA" id="ARBA00023136"/>
    </source>
</evidence>
<dbReference type="SUPFAM" id="SSF48317">
    <property type="entry name" value="Acid phosphatase/Vanadium-dependent haloperoxidase"/>
    <property type="match status" value="1"/>
</dbReference>
<dbReference type="InterPro" id="IPR043216">
    <property type="entry name" value="PAP-like"/>
</dbReference>
<dbReference type="InterPro" id="IPR000326">
    <property type="entry name" value="PAP2/HPO"/>
</dbReference>
<comment type="subcellular location">
    <subcellularLocation>
        <location evidence="1">Membrane</location>
        <topology evidence="1">Multi-pass membrane protein</topology>
    </subcellularLocation>
</comment>
<dbReference type="PANTHER" id="PTHR10165:SF103">
    <property type="entry name" value="PHOSPHOLIPID PHOSPHATASE HOMOLOG 1.2 HOMOLOG"/>
    <property type="match status" value="1"/>
</dbReference>